<keyword evidence="8 15" id="KW-0479">Metal-binding</keyword>
<dbReference type="Pfam" id="PF01326">
    <property type="entry name" value="PPDK_N"/>
    <property type="match status" value="1"/>
</dbReference>
<evidence type="ECO:0000313" key="20">
    <source>
        <dbReference type="Proteomes" id="UP001596106"/>
    </source>
</evidence>
<proteinExistence type="inferred from homology"/>
<evidence type="ECO:0000256" key="10">
    <source>
        <dbReference type="ARBA" id="ARBA00022777"/>
    </source>
</evidence>
<dbReference type="PIRSF" id="PIRSF000854">
    <property type="entry name" value="PEP_synthase"/>
    <property type="match status" value="1"/>
</dbReference>
<feature type="domain" description="PEP-utilising enzyme C-terminal" evidence="18">
    <location>
        <begin position="488"/>
        <end position="780"/>
    </location>
</feature>
<evidence type="ECO:0000256" key="14">
    <source>
        <dbReference type="ARBA" id="ARBA00047700"/>
    </source>
</evidence>
<accession>A0ABW0IIW6</accession>
<dbReference type="Gene3D" id="3.20.20.60">
    <property type="entry name" value="Phosphoenolpyruvate-binding domains"/>
    <property type="match status" value="1"/>
</dbReference>
<dbReference type="InterPro" id="IPR036637">
    <property type="entry name" value="Phosphohistidine_dom_sf"/>
</dbReference>
<dbReference type="Pfam" id="PF00391">
    <property type="entry name" value="PEP-utilizers"/>
    <property type="match status" value="1"/>
</dbReference>
<dbReference type="Proteomes" id="UP001596106">
    <property type="component" value="Unassembled WGS sequence"/>
</dbReference>
<comment type="catalytic activity">
    <reaction evidence="14 15">
        <text>pyruvate + ATP + H2O = phosphoenolpyruvate + AMP + phosphate + 2 H(+)</text>
        <dbReference type="Rhea" id="RHEA:11364"/>
        <dbReference type="ChEBI" id="CHEBI:15361"/>
        <dbReference type="ChEBI" id="CHEBI:15377"/>
        <dbReference type="ChEBI" id="CHEBI:15378"/>
        <dbReference type="ChEBI" id="CHEBI:30616"/>
        <dbReference type="ChEBI" id="CHEBI:43474"/>
        <dbReference type="ChEBI" id="CHEBI:58702"/>
        <dbReference type="ChEBI" id="CHEBI:456215"/>
        <dbReference type="EC" id="2.7.9.2"/>
    </reaction>
</comment>
<evidence type="ECO:0000256" key="4">
    <source>
        <dbReference type="ARBA" id="ARBA00007837"/>
    </source>
</evidence>
<feature type="domain" description="PEP-utilising enzyme mobile" evidence="16">
    <location>
        <begin position="387"/>
        <end position="452"/>
    </location>
</feature>
<dbReference type="InterPro" id="IPR000121">
    <property type="entry name" value="PEP_util_C"/>
</dbReference>
<dbReference type="PANTHER" id="PTHR43030">
    <property type="entry name" value="PHOSPHOENOLPYRUVATE SYNTHASE"/>
    <property type="match status" value="1"/>
</dbReference>
<keyword evidence="12 15" id="KW-0460">Magnesium</keyword>
<evidence type="ECO:0000256" key="8">
    <source>
        <dbReference type="ARBA" id="ARBA00022723"/>
    </source>
</evidence>
<organism evidence="19 20">
    <name type="scientific">Larkinella bovis</name>
    <dbReference type="NCBI Taxonomy" id="683041"/>
    <lineage>
        <taxon>Bacteria</taxon>
        <taxon>Pseudomonadati</taxon>
        <taxon>Bacteroidota</taxon>
        <taxon>Cytophagia</taxon>
        <taxon>Cytophagales</taxon>
        <taxon>Spirosomataceae</taxon>
        <taxon>Larkinella</taxon>
    </lineage>
</organism>
<evidence type="ECO:0000259" key="17">
    <source>
        <dbReference type="Pfam" id="PF01326"/>
    </source>
</evidence>
<comment type="pathway">
    <text evidence="3 15">Carbohydrate biosynthesis; gluconeogenesis.</text>
</comment>
<dbReference type="EMBL" id="JBHSMA010000013">
    <property type="protein sequence ID" value="MFC5412458.1"/>
    <property type="molecule type" value="Genomic_DNA"/>
</dbReference>
<gene>
    <name evidence="19" type="primary">ppsA</name>
    <name evidence="19" type="ORF">ACFPMF_24250</name>
</gene>
<comment type="function">
    <text evidence="2 15">Catalyzes the phosphorylation of pyruvate to phosphoenolpyruvate.</text>
</comment>
<dbReference type="PANTHER" id="PTHR43030:SF1">
    <property type="entry name" value="PHOSPHOENOLPYRUVATE SYNTHASE"/>
    <property type="match status" value="1"/>
</dbReference>
<dbReference type="InterPro" id="IPR040442">
    <property type="entry name" value="Pyrv_kinase-like_dom_sf"/>
</dbReference>
<keyword evidence="20" id="KW-1185">Reference proteome</keyword>
<evidence type="ECO:0000256" key="5">
    <source>
        <dbReference type="ARBA" id="ARBA00011996"/>
    </source>
</evidence>
<evidence type="ECO:0000259" key="16">
    <source>
        <dbReference type="Pfam" id="PF00391"/>
    </source>
</evidence>
<dbReference type="Gene3D" id="3.30.470.20">
    <property type="entry name" value="ATP-grasp fold, B domain"/>
    <property type="match status" value="1"/>
</dbReference>
<protein>
    <recommendedName>
        <fullName evidence="6 15">Phosphoenolpyruvate synthase</fullName>
        <shortName evidence="15">PEP synthase</shortName>
        <ecNumber evidence="5 15">2.7.9.2</ecNumber>
    </recommendedName>
    <alternativeName>
        <fullName evidence="13 15">Pyruvate, water dikinase</fullName>
    </alternativeName>
</protein>
<evidence type="ECO:0000256" key="15">
    <source>
        <dbReference type="PIRNR" id="PIRNR000854"/>
    </source>
</evidence>
<dbReference type="SUPFAM" id="SSF52009">
    <property type="entry name" value="Phosphohistidine domain"/>
    <property type="match status" value="1"/>
</dbReference>
<evidence type="ECO:0000256" key="11">
    <source>
        <dbReference type="ARBA" id="ARBA00022840"/>
    </source>
</evidence>
<dbReference type="InterPro" id="IPR008279">
    <property type="entry name" value="PEP-util_enz_mobile_dom"/>
</dbReference>
<dbReference type="PROSITE" id="PS00370">
    <property type="entry name" value="PEP_ENZYMES_PHOS_SITE"/>
    <property type="match status" value="1"/>
</dbReference>
<dbReference type="NCBIfam" id="NF005057">
    <property type="entry name" value="PRK06464.1"/>
    <property type="match status" value="1"/>
</dbReference>
<keyword evidence="7 15" id="KW-0808">Transferase</keyword>
<evidence type="ECO:0000256" key="2">
    <source>
        <dbReference type="ARBA" id="ARBA00002988"/>
    </source>
</evidence>
<dbReference type="NCBIfam" id="TIGR01418">
    <property type="entry name" value="PEP_synth"/>
    <property type="match status" value="1"/>
</dbReference>
<reference evidence="20" key="1">
    <citation type="journal article" date="2019" name="Int. J. Syst. Evol. Microbiol.">
        <title>The Global Catalogue of Microorganisms (GCM) 10K type strain sequencing project: providing services to taxonomists for standard genome sequencing and annotation.</title>
        <authorList>
            <consortium name="The Broad Institute Genomics Platform"/>
            <consortium name="The Broad Institute Genome Sequencing Center for Infectious Disease"/>
            <person name="Wu L."/>
            <person name="Ma J."/>
        </authorList>
    </citation>
    <scope>NUCLEOTIDE SEQUENCE [LARGE SCALE GENOMIC DNA]</scope>
    <source>
        <strain evidence="20">CCUG 55250</strain>
    </source>
</reference>
<dbReference type="PROSITE" id="PS00742">
    <property type="entry name" value="PEP_ENZYMES_2"/>
    <property type="match status" value="1"/>
</dbReference>
<dbReference type="InterPro" id="IPR018274">
    <property type="entry name" value="PEP_util_AS"/>
</dbReference>
<dbReference type="Gene3D" id="3.50.30.10">
    <property type="entry name" value="Phosphohistidine domain"/>
    <property type="match status" value="1"/>
</dbReference>
<evidence type="ECO:0000313" key="19">
    <source>
        <dbReference type="EMBL" id="MFC5412458.1"/>
    </source>
</evidence>
<keyword evidence="10 15" id="KW-0418">Kinase</keyword>
<dbReference type="SUPFAM" id="SSF51621">
    <property type="entry name" value="Phosphoenolpyruvate/pyruvate domain"/>
    <property type="match status" value="1"/>
</dbReference>
<dbReference type="EC" id="2.7.9.2" evidence="5 15"/>
<dbReference type="InterPro" id="IPR006319">
    <property type="entry name" value="PEP_synth"/>
</dbReference>
<dbReference type="InterPro" id="IPR023151">
    <property type="entry name" value="PEP_util_CS"/>
</dbReference>
<dbReference type="Gene3D" id="3.30.1490.20">
    <property type="entry name" value="ATP-grasp fold, A domain"/>
    <property type="match status" value="1"/>
</dbReference>
<sequence length="798" mass="87716">MNTWVLPFSQINNGMIARVGGKNASLGEMFNGLRFYGVRIPDGFALTTDAYWEFIHSNRLEEPIRSLLDQLDLDGFSNLSTIGGQIRDLIQGAIFPRSVAEAVKAAFATLRHPYPDPVQVAVRSSATAEDLVTASFAGQHESFLNIQTDEQLLAACQACFASLFTDRAIKYRHDNGFNHLKVALSIGVQKMVRSDLASSGVCFTVDPDTGHQNLMLITGSWGLGENVVLGNVNPDEFYVFKPFLGKQMNAIVNRKTGEKSVTMIYADPAQKGKQTVNIDTPAEKRDQWVLTVAEINQLAGWSKLIEEHYGKPMDIEWAKDGIDQHLYIVQARPITTLKPDSLELTEYRLREKGKILAQGKGIGQRVVTGTARVVGSPAEVPETIGATDILVTDITTPDWDPILKKVSAIITNRGGRTSHAAIVARELGALAVVGTNNGTETIADGSCITVSCVDAQEGFVYEGSVPFTRDVVPVKDLPKPRTNCNLIVGDPAQALRLSLLPSDGVGLMRLEFIITNAIGIHPMALARFDELTDETVKAEISQRTRQYADKREFFVDQLAQSVGLVAASFYPRPVIVRMSDFKTNEYANLLGGRPFEPVEENPMLGWRGASRYYDPRYADGFRLECQAMHRVRNQMGLTNVKLMIPFCRTIEEGQRVLEVMANYGLSRHENGLEVYVMAEIPSNIIQAEAFAQLFDGFSIGSNDLTQLALGVDRDSSTVQGLFNENNPTVRELIALLLRKARHAARPVGICGQGPSDNPEFARFLTEEGITSISLTPDAFLRGLVTIYEAETALALDAL</sequence>
<evidence type="ECO:0000256" key="1">
    <source>
        <dbReference type="ARBA" id="ARBA00001946"/>
    </source>
</evidence>
<keyword evidence="9 15" id="KW-0547">Nucleotide-binding</keyword>
<dbReference type="GO" id="GO:0008986">
    <property type="term" value="F:pyruvate, water dikinase activity"/>
    <property type="evidence" value="ECO:0007669"/>
    <property type="project" value="UniProtKB-EC"/>
</dbReference>
<name>A0ABW0IIW6_9BACT</name>
<dbReference type="RefSeq" id="WP_379849989.1">
    <property type="nucleotide sequence ID" value="NZ_JBHSMA010000013.1"/>
</dbReference>
<comment type="similarity">
    <text evidence="4 15">Belongs to the PEP-utilizing enzyme family.</text>
</comment>
<evidence type="ECO:0000256" key="9">
    <source>
        <dbReference type="ARBA" id="ARBA00022741"/>
    </source>
</evidence>
<dbReference type="InterPro" id="IPR002192">
    <property type="entry name" value="PPDK_AMP/ATP-bd"/>
</dbReference>
<comment type="cofactor">
    <cofactor evidence="1 15">
        <name>Mg(2+)</name>
        <dbReference type="ChEBI" id="CHEBI:18420"/>
    </cofactor>
</comment>
<dbReference type="InterPro" id="IPR015813">
    <property type="entry name" value="Pyrv/PenolPyrv_kinase-like_dom"/>
</dbReference>
<evidence type="ECO:0000256" key="13">
    <source>
        <dbReference type="ARBA" id="ARBA00033470"/>
    </source>
</evidence>
<evidence type="ECO:0000256" key="12">
    <source>
        <dbReference type="ARBA" id="ARBA00022842"/>
    </source>
</evidence>
<comment type="caution">
    <text evidence="19">The sequence shown here is derived from an EMBL/GenBank/DDBJ whole genome shotgun (WGS) entry which is preliminary data.</text>
</comment>
<evidence type="ECO:0000256" key="6">
    <source>
        <dbReference type="ARBA" id="ARBA00021623"/>
    </source>
</evidence>
<dbReference type="SUPFAM" id="SSF56059">
    <property type="entry name" value="Glutathione synthetase ATP-binding domain-like"/>
    <property type="match status" value="1"/>
</dbReference>
<feature type="domain" description="Pyruvate phosphate dikinase AMP/ATP-binding" evidence="17">
    <location>
        <begin position="17"/>
        <end position="340"/>
    </location>
</feature>
<keyword evidence="11 15" id="KW-0067">ATP-binding</keyword>
<dbReference type="Pfam" id="PF02896">
    <property type="entry name" value="PEP-utilizers_C"/>
    <property type="match status" value="1"/>
</dbReference>
<evidence type="ECO:0000259" key="18">
    <source>
        <dbReference type="Pfam" id="PF02896"/>
    </source>
</evidence>
<dbReference type="InterPro" id="IPR013815">
    <property type="entry name" value="ATP_grasp_subdomain_1"/>
</dbReference>
<evidence type="ECO:0000256" key="7">
    <source>
        <dbReference type="ARBA" id="ARBA00022679"/>
    </source>
</evidence>
<evidence type="ECO:0000256" key="3">
    <source>
        <dbReference type="ARBA" id="ARBA00004742"/>
    </source>
</evidence>